<feature type="compositionally biased region" description="Basic and acidic residues" evidence="6">
    <location>
        <begin position="19"/>
        <end position="37"/>
    </location>
</feature>
<proteinExistence type="inferred from homology"/>
<dbReference type="SUPFAM" id="SSF53474">
    <property type="entry name" value="alpha/beta-Hydrolases"/>
    <property type="match status" value="1"/>
</dbReference>
<dbReference type="InterPro" id="IPR008758">
    <property type="entry name" value="Peptidase_S28"/>
</dbReference>
<keyword evidence="4" id="KW-0378">Hydrolase</keyword>
<evidence type="ECO:0000313" key="7">
    <source>
        <dbReference type="EMBL" id="CAB9498261.1"/>
    </source>
</evidence>
<dbReference type="GO" id="GO:0070008">
    <property type="term" value="F:serine-type exopeptidase activity"/>
    <property type="evidence" value="ECO:0007669"/>
    <property type="project" value="InterPro"/>
</dbReference>
<dbReference type="GO" id="GO:0008239">
    <property type="term" value="F:dipeptidyl-peptidase activity"/>
    <property type="evidence" value="ECO:0007669"/>
    <property type="project" value="TreeGrafter"/>
</dbReference>
<comment type="similarity">
    <text evidence="1">Belongs to the peptidase S28 family.</text>
</comment>
<dbReference type="GO" id="GO:0004180">
    <property type="term" value="F:carboxypeptidase activity"/>
    <property type="evidence" value="ECO:0007669"/>
    <property type="project" value="UniProtKB-KW"/>
</dbReference>
<dbReference type="InterPro" id="IPR029058">
    <property type="entry name" value="AB_hydrolase_fold"/>
</dbReference>
<feature type="region of interest" description="Disordered" evidence="6">
    <location>
        <begin position="1"/>
        <end position="43"/>
    </location>
</feature>
<evidence type="ECO:0000256" key="5">
    <source>
        <dbReference type="ARBA" id="ARBA00023180"/>
    </source>
</evidence>
<feature type="compositionally biased region" description="Basic residues" evidence="6">
    <location>
        <begin position="100"/>
        <end position="110"/>
    </location>
</feature>
<evidence type="ECO:0000313" key="8">
    <source>
        <dbReference type="Proteomes" id="UP001153069"/>
    </source>
</evidence>
<sequence length="610" mass="68232">MSLPMSYQSVPQVANHTELANHETARLQRDDSVREYTSEPGASFASSLPRAAKIFLVGLAVLAFMALASSSSPSNSTSFNKEDLEVQLWGSSRHELDDHKHKHKHGHKHKHEPEPEPKHHHDKKPEEKKEEKPLEEWQIPRYFNDQLVDHFSADTTTWSNRYYISSEYFKGPGHPLIVIMGGEGPVDEVFYPFVKDTLAGKFGAFVLQTEHRFYGTSIPTDAGAAALPTNDEFKQLLSPDQALKDFVRITRHIQAEIGCSADRTSPEYCPVITVGASYPGFLSAMMRFVYPEVVDMSYASSAPLLLYAQARSTEVYFDYVTQVAETASPGCAAATKSTLLQVKQAISGMSMHKAVKDLGICNNIPEYITTSELLAEELTMMVGFSNADFNMDYHPPGDKNTDVIKGCHAFQQDKKTPMERMANWLVVKAESGATDHPGEPCYDLHWDIPSGPNATITGADWSGMGDGDTANTWEYQCCKDLIIETGFGPNSMFLDRPFDLDWLTEHCQARFQVDPQPTRMVDNWHFDKLVEHGASHILFTNGLQDGWSPLSFTEDLSETIVALNLPSGAHHSDLNECCKDRPEEPDIVEGRIEVARILGEWIDELQQQVQ</sequence>
<evidence type="ECO:0000256" key="3">
    <source>
        <dbReference type="ARBA" id="ARBA00022729"/>
    </source>
</evidence>
<keyword evidence="2" id="KW-0645">Protease</keyword>
<evidence type="ECO:0000256" key="1">
    <source>
        <dbReference type="ARBA" id="ARBA00011079"/>
    </source>
</evidence>
<dbReference type="InterPro" id="IPR042269">
    <property type="entry name" value="Ser_carbopepase_S28_SKS"/>
</dbReference>
<dbReference type="PANTHER" id="PTHR11010">
    <property type="entry name" value="PROTEASE S28 PRO-X CARBOXYPEPTIDASE-RELATED"/>
    <property type="match status" value="1"/>
</dbReference>
<dbReference type="EMBL" id="CAICTM010000034">
    <property type="protein sequence ID" value="CAB9498261.1"/>
    <property type="molecule type" value="Genomic_DNA"/>
</dbReference>
<dbReference type="PANTHER" id="PTHR11010:SF38">
    <property type="entry name" value="LYSOSOMAL PRO-X CARBOXYPEPTIDASE"/>
    <property type="match status" value="1"/>
</dbReference>
<dbReference type="Pfam" id="PF05577">
    <property type="entry name" value="Peptidase_S28"/>
    <property type="match status" value="1"/>
</dbReference>
<feature type="compositionally biased region" description="Polar residues" evidence="6">
    <location>
        <begin position="1"/>
        <end position="15"/>
    </location>
</feature>
<protein>
    <submittedName>
        <fullName evidence="7">Lysosomal Pro-X carboxypeptidase</fullName>
    </submittedName>
</protein>
<dbReference type="OrthoDB" id="40707at2759"/>
<gene>
    <name evidence="7" type="ORF">SEMRO_34_G021940.1</name>
</gene>
<keyword evidence="3" id="KW-0732">Signal</keyword>
<accession>A0A9N8DAG6</accession>
<dbReference type="AlphaFoldDB" id="A0A9N8DAG6"/>
<keyword evidence="8" id="KW-1185">Reference proteome</keyword>
<organism evidence="7 8">
    <name type="scientific">Seminavis robusta</name>
    <dbReference type="NCBI Taxonomy" id="568900"/>
    <lineage>
        <taxon>Eukaryota</taxon>
        <taxon>Sar</taxon>
        <taxon>Stramenopiles</taxon>
        <taxon>Ochrophyta</taxon>
        <taxon>Bacillariophyta</taxon>
        <taxon>Bacillariophyceae</taxon>
        <taxon>Bacillariophycidae</taxon>
        <taxon>Naviculales</taxon>
        <taxon>Naviculaceae</taxon>
        <taxon>Seminavis</taxon>
    </lineage>
</organism>
<keyword evidence="7" id="KW-0121">Carboxypeptidase</keyword>
<dbReference type="Proteomes" id="UP001153069">
    <property type="component" value="Unassembled WGS sequence"/>
</dbReference>
<keyword evidence="5" id="KW-0325">Glycoprotein</keyword>
<name>A0A9N8DAG6_9STRA</name>
<dbReference type="GO" id="GO:0006508">
    <property type="term" value="P:proteolysis"/>
    <property type="evidence" value="ECO:0007669"/>
    <property type="project" value="UniProtKB-KW"/>
</dbReference>
<comment type="caution">
    <text evidence="7">The sequence shown here is derived from an EMBL/GenBank/DDBJ whole genome shotgun (WGS) entry which is preliminary data.</text>
</comment>
<reference evidence="7" key="1">
    <citation type="submission" date="2020-06" db="EMBL/GenBank/DDBJ databases">
        <authorList>
            <consortium name="Plant Systems Biology data submission"/>
        </authorList>
    </citation>
    <scope>NUCLEOTIDE SEQUENCE</scope>
    <source>
        <strain evidence="7">D6</strain>
    </source>
</reference>
<feature type="region of interest" description="Disordered" evidence="6">
    <location>
        <begin position="97"/>
        <end position="135"/>
    </location>
</feature>
<evidence type="ECO:0000256" key="2">
    <source>
        <dbReference type="ARBA" id="ARBA00022670"/>
    </source>
</evidence>
<dbReference type="Gene3D" id="3.40.50.1820">
    <property type="entry name" value="alpha/beta hydrolase"/>
    <property type="match status" value="1"/>
</dbReference>
<dbReference type="Gene3D" id="1.20.120.980">
    <property type="entry name" value="Serine carboxypeptidase S28, SKS domain"/>
    <property type="match status" value="1"/>
</dbReference>
<evidence type="ECO:0000256" key="4">
    <source>
        <dbReference type="ARBA" id="ARBA00022801"/>
    </source>
</evidence>
<evidence type="ECO:0000256" key="6">
    <source>
        <dbReference type="SAM" id="MobiDB-lite"/>
    </source>
</evidence>
<feature type="compositionally biased region" description="Basic and acidic residues" evidence="6">
    <location>
        <begin position="111"/>
        <end position="135"/>
    </location>
</feature>